<evidence type="ECO:0000256" key="1">
    <source>
        <dbReference type="SAM" id="Phobius"/>
    </source>
</evidence>
<feature type="transmembrane region" description="Helical" evidence="1">
    <location>
        <begin position="12"/>
        <end position="32"/>
    </location>
</feature>
<dbReference type="EMBL" id="JACSDI010000038">
    <property type="protein sequence ID" value="MCG9966421.1"/>
    <property type="molecule type" value="Genomic_DNA"/>
</dbReference>
<gene>
    <name evidence="2" type="ORF">H9J30_21365</name>
</gene>
<dbReference type="Proteomes" id="UP000829384">
    <property type="component" value="Unassembled WGS sequence"/>
</dbReference>
<keyword evidence="3" id="KW-1185">Reference proteome</keyword>
<keyword evidence="1" id="KW-1133">Transmembrane helix</keyword>
<evidence type="ECO:0000313" key="2">
    <source>
        <dbReference type="EMBL" id="MCG9966421.1"/>
    </source>
</evidence>
<organism evidence="2 3">
    <name type="scientific">Shewanella cutis</name>
    <dbReference type="NCBI Taxonomy" id="2766780"/>
    <lineage>
        <taxon>Bacteria</taxon>
        <taxon>Pseudomonadati</taxon>
        <taxon>Pseudomonadota</taxon>
        <taxon>Gammaproteobacteria</taxon>
        <taxon>Alteromonadales</taxon>
        <taxon>Shewanellaceae</taxon>
        <taxon>Shewanella</taxon>
    </lineage>
</organism>
<protein>
    <submittedName>
        <fullName evidence="2">Uncharacterized protein</fullName>
    </submittedName>
</protein>
<proteinExistence type="predicted"/>
<accession>A0ABS9R3X1</accession>
<sequence>MEQVSNLLAQNQILAILVAVIGLIVFIFSIKITSKRIFATNRGVSAGRDINAPIMTGDINSSRTSILSMLANIATILALIVSTITLYVSYLALIK</sequence>
<keyword evidence="1" id="KW-0812">Transmembrane</keyword>
<evidence type="ECO:0000313" key="3">
    <source>
        <dbReference type="Proteomes" id="UP000829384"/>
    </source>
</evidence>
<feature type="transmembrane region" description="Helical" evidence="1">
    <location>
        <begin position="70"/>
        <end position="93"/>
    </location>
</feature>
<name>A0ABS9R3X1_9GAMM</name>
<reference evidence="2 3" key="1">
    <citation type="submission" date="2020-08" db="EMBL/GenBank/DDBJ databases">
        <title>Whole genome sequence of Shewanella sp strain PS-2.</title>
        <authorList>
            <person name="Das S.K."/>
        </authorList>
    </citation>
    <scope>NUCLEOTIDE SEQUENCE [LARGE SCALE GENOMIC DNA]</scope>
    <source>
        <strain evidence="2 3">PS-2</strain>
    </source>
</reference>
<comment type="caution">
    <text evidence="2">The sequence shown here is derived from an EMBL/GenBank/DDBJ whole genome shotgun (WGS) entry which is preliminary data.</text>
</comment>
<keyword evidence="1" id="KW-0472">Membrane</keyword>